<evidence type="ECO:0000313" key="2">
    <source>
        <dbReference type="EMBL" id="EQD60190.1"/>
    </source>
</evidence>
<proteinExistence type="predicted"/>
<organism evidence="2">
    <name type="scientific">mine drainage metagenome</name>
    <dbReference type="NCBI Taxonomy" id="410659"/>
    <lineage>
        <taxon>unclassified sequences</taxon>
        <taxon>metagenomes</taxon>
        <taxon>ecological metagenomes</taxon>
    </lineage>
</organism>
<accession>T1C241</accession>
<comment type="caution">
    <text evidence="2">The sequence shown here is derived from an EMBL/GenBank/DDBJ whole genome shotgun (WGS) entry which is preliminary data.</text>
</comment>
<dbReference type="Pfam" id="PF11737">
    <property type="entry name" value="DUF3300"/>
    <property type="match status" value="1"/>
</dbReference>
<reference evidence="2" key="2">
    <citation type="journal article" date="2014" name="ISME J.">
        <title>Microbial stratification in low pH oxic and suboxic macroscopic growths along an acid mine drainage.</title>
        <authorList>
            <person name="Mendez-Garcia C."/>
            <person name="Mesa V."/>
            <person name="Sprenger R.R."/>
            <person name="Richter M."/>
            <person name="Diez M.S."/>
            <person name="Solano J."/>
            <person name="Bargiela R."/>
            <person name="Golyshina O.V."/>
            <person name="Manteca A."/>
            <person name="Ramos J.L."/>
            <person name="Gallego J.R."/>
            <person name="Llorente I."/>
            <person name="Martins Dos Santos V.A."/>
            <person name="Jensen O.N."/>
            <person name="Pelaez A.I."/>
            <person name="Sanchez J."/>
            <person name="Ferrer M."/>
        </authorList>
    </citation>
    <scope>NUCLEOTIDE SEQUENCE</scope>
</reference>
<gene>
    <name evidence="2" type="ORF">B2A_03774</name>
</gene>
<feature type="region of interest" description="Disordered" evidence="1">
    <location>
        <begin position="28"/>
        <end position="54"/>
    </location>
</feature>
<dbReference type="AlphaFoldDB" id="T1C241"/>
<feature type="non-terminal residue" evidence="2">
    <location>
        <position position="116"/>
    </location>
</feature>
<dbReference type="PANTHER" id="PTHR40269:SF1">
    <property type="entry name" value="OUTER MEMBRANE PROTEIN"/>
    <property type="match status" value="1"/>
</dbReference>
<name>T1C241_9ZZZZ</name>
<reference evidence="2" key="1">
    <citation type="submission" date="2013-08" db="EMBL/GenBank/DDBJ databases">
        <authorList>
            <person name="Mendez C."/>
            <person name="Richter M."/>
            <person name="Ferrer M."/>
            <person name="Sanchez J."/>
        </authorList>
    </citation>
    <scope>NUCLEOTIDE SEQUENCE</scope>
</reference>
<dbReference type="PANTHER" id="PTHR40269">
    <property type="entry name" value="OUTER MEMBRANE PROTEIN-RELATED"/>
    <property type="match status" value="1"/>
</dbReference>
<protein>
    <submittedName>
        <fullName evidence="2">Secreted protein</fullName>
    </submittedName>
</protein>
<dbReference type="InterPro" id="IPR021728">
    <property type="entry name" value="DUF3300"/>
</dbReference>
<evidence type="ECO:0000256" key="1">
    <source>
        <dbReference type="SAM" id="MobiDB-lite"/>
    </source>
</evidence>
<sequence>MNRRVKLWTATLAAAAWLLCVTSSVTAAQEPAPQSQESPAAESTPQAPAPLTPAQLDQLTAPIAVYSDPLLGMILTAATYPLEIVEATRWLDSDDHASLRGAALDEALAQQNWATS</sequence>
<dbReference type="EMBL" id="AUZZ01002516">
    <property type="protein sequence ID" value="EQD60190.1"/>
    <property type="molecule type" value="Genomic_DNA"/>
</dbReference>
<feature type="compositionally biased region" description="Polar residues" evidence="1">
    <location>
        <begin position="28"/>
        <end position="43"/>
    </location>
</feature>